<evidence type="ECO:0000256" key="8">
    <source>
        <dbReference type="ARBA" id="ARBA00023012"/>
    </source>
</evidence>
<dbReference type="RefSeq" id="WP_185672875.1">
    <property type="nucleotide sequence ID" value="NZ_JACJVP010000061.1"/>
</dbReference>
<accession>A0A7X0RWM8</accession>
<keyword evidence="13" id="KW-1185">Reference proteome</keyword>
<keyword evidence="10" id="KW-1133">Transmembrane helix</keyword>
<comment type="caution">
    <text evidence="12">The sequence shown here is derived from an EMBL/GenBank/DDBJ whole genome shotgun (WGS) entry which is preliminary data.</text>
</comment>
<feature type="transmembrane region" description="Helical" evidence="10">
    <location>
        <begin position="102"/>
        <end position="128"/>
    </location>
</feature>
<sequence length="370" mass="41574">MDFWTIGNKAGLLFYIIAVLYLGASDNTAWLTLAYLSYLSLNMAIPLFKRKHPKQLMIFLSAACVVYCAVRLDPLFIVLLPVNIYEFVSLHVRRRRYALLTMAVPALFVPQAMLPIYVLAAFLSYLLYAGNRVHMDKLKAYEDEREAMRDDLQRLSRALNENNEYIRQSEYTIKLEERNRLSQRIHDEVGHAMAGALIQMEASKRLMASDRDKASELLQNAIAISKEGLERIRLTLKNMKPRSEELGINRLRLFVDELSAKHAIDAKLTYEGNLDVITPIQWKIIQQNATEAATNTLKYGQATEIHFEVKVLNTVIKALVADNGRGAPKIVKGIGIVGMEERAASAGGTVIVDGARGFSVTTLLPYGSPK</sequence>
<dbReference type="EC" id="2.7.13.3" evidence="2"/>
<dbReference type="Proteomes" id="UP000547209">
    <property type="component" value="Unassembled WGS sequence"/>
</dbReference>
<evidence type="ECO:0000256" key="1">
    <source>
        <dbReference type="ARBA" id="ARBA00000085"/>
    </source>
</evidence>
<feature type="domain" description="Signal transduction histidine kinase subgroup 3 dimerisation and phosphoacceptor" evidence="11">
    <location>
        <begin position="177"/>
        <end position="243"/>
    </location>
</feature>
<dbReference type="GO" id="GO:0046983">
    <property type="term" value="F:protein dimerization activity"/>
    <property type="evidence" value="ECO:0007669"/>
    <property type="project" value="InterPro"/>
</dbReference>
<dbReference type="GO" id="GO:0000155">
    <property type="term" value="F:phosphorelay sensor kinase activity"/>
    <property type="evidence" value="ECO:0007669"/>
    <property type="project" value="InterPro"/>
</dbReference>
<dbReference type="AlphaFoldDB" id="A0A7X0RWM8"/>
<evidence type="ECO:0000313" key="13">
    <source>
        <dbReference type="Proteomes" id="UP000547209"/>
    </source>
</evidence>
<dbReference type="Gene3D" id="1.20.5.1930">
    <property type="match status" value="1"/>
</dbReference>
<keyword evidence="9" id="KW-0175">Coiled coil</keyword>
<evidence type="ECO:0000256" key="4">
    <source>
        <dbReference type="ARBA" id="ARBA00022679"/>
    </source>
</evidence>
<feature type="transmembrane region" description="Helical" evidence="10">
    <location>
        <begin position="12"/>
        <end position="36"/>
    </location>
</feature>
<keyword evidence="7" id="KW-0067">ATP-binding</keyword>
<keyword evidence="3" id="KW-0597">Phosphoprotein</keyword>
<dbReference type="PANTHER" id="PTHR24421">
    <property type="entry name" value="NITRATE/NITRITE SENSOR PROTEIN NARX-RELATED"/>
    <property type="match status" value="1"/>
</dbReference>
<comment type="catalytic activity">
    <reaction evidence="1">
        <text>ATP + protein L-histidine = ADP + protein N-phospho-L-histidine.</text>
        <dbReference type="EC" id="2.7.13.3"/>
    </reaction>
</comment>
<evidence type="ECO:0000256" key="10">
    <source>
        <dbReference type="SAM" id="Phobius"/>
    </source>
</evidence>
<evidence type="ECO:0000259" key="11">
    <source>
        <dbReference type="Pfam" id="PF07730"/>
    </source>
</evidence>
<keyword evidence="5" id="KW-0547">Nucleotide-binding</keyword>
<dbReference type="CDD" id="cd16917">
    <property type="entry name" value="HATPase_UhpB-NarQ-NarX-like"/>
    <property type="match status" value="1"/>
</dbReference>
<dbReference type="EMBL" id="JACJVP010000061">
    <property type="protein sequence ID" value="MBB6675013.1"/>
    <property type="molecule type" value="Genomic_DNA"/>
</dbReference>
<proteinExistence type="predicted"/>
<dbReference type="SUPFAM" id="SSF55874">
    <property type="entry name" value="ATPase domain of HSP90 chaperone/DNA topoisomerase II/histidine kinase"/>
    <property type="match status" value="1"/>
</dbReference>
<dbReference type="Gene3D" id="3.30.565.10">
    <property type="entry name" value="Histidine kinase-like ATPase, C-terminal domain"/>
    <property type="match status" value="1"/>
</dbReference>
<dbReference type="InterPro" id="IPR050482">
    <property type="entry name" value="Sensor_HK_TwoCompSys"/>
</dbReference>
<dbReference type="Pfam" id="PF07730">
    <property type="entry name" value="HisKA_3"/>
    <property type="match status" value="1"/>
</dbReference>
<keyword evidence="10" id="KW-0472">Membrane</keyword>
<evidence type="ECO:0000313" key="12">
    <source>
        <dbReference type="EMBL" id="MBB6675013.1"/>
    </source>
</evidence>
<dbReference type="GO" id="GO:0005524">
    <property type="term" value="F:ATP binding"/>
    <property type="evidence" value="ECO:0007669"/>
    <property type="project" value="UniProtKB-KW"/>
</dbReference>
<reference evidence="12 13" key="1">
    <citation type="submission" date="2020-08" db="EMBL/GenBank/DDBJ databases">
        <title>Cohnella phylogeny.</title>
        <authorList>
            <person name="Dunlap C."/>
        </authorList>
    </citation>
    <scope>NUCLEOTIDE SEQUENCE [LARGE SCALE GENOMIC DNA]</scope>
    <source>
        <strain evidence="12 13">DSM 28246</strain>
    </source>
</reference>
<dbReference type="PANTHER" id="PTHR24421:SF10">
    <property type="entry name" value="NITRATE_NITRITE SENSOR PROTEIN NARQ"/>
    <property type="match status" value="1"/>
</dbReference>
<name>A0A7X0RWM8_9BACL</name>
<evidence type="ECO:0000256" key="9">
    <source>
        <dbReference type="SAM" id="Coils"/>
    </source>
</evidence>
<organism evidence="12 13">
    <name type="scientific">Cohnella nanjingensis</name>
    <dbReference type="NCBI Taxonomy" id="1387779"/>
    <lineage>
        <taxon>Bacteria</taxon>
        <taxon>Bacillati</taxon>
        <taxon>Bacillota</taxon>
        <taxon>Bacilli</taxon>
        <taxon>Bacillales</taxon>
        <taxon>Paenibacillaceae</taxon>
        <taxon>Cohnella</taxon>
    </lineage>
</organism>
<dbReference type="InterPro" id="IPR011712">
    <property type="entry name" value="Sig_transdc_His_kin_sub3_dim/P"/>
</dbReference>
<protein>
    <recommendedName>
        <fullName evidence="2">histidine kinase</fullName>
        <ecNumber evidence="2">2.7.13.3</ecNumber>
    </recommendedName>
</protein>
<keyword evidence="8" id="KW-0902">Two-component regulatory system</keyword>
<keyword evidence="4" id="KW-0808">Transferase</keyword>
<feature type="coiled-coil region" evidence="9">
    <location>
        <begin position="131"/>
        <end position="158"/>
    </location>
</feature>
<evidence type="ECO:0000256" key="3">
    <source>
        <dbReference type="ARBA" id="ARBA00022553"/>
    </source>
</evidence>
<gene>
    <name evidence="12" type="ORF">H7C19_30565</name>
</gene>
<keyword evidence="6 12" id="KW-0418">Kinase</keyword>
<evidence type="ECO:0000256" key="7">
    <source>
        <dbReference type="ARBA" id="ARBA00022840"/>
    </source>
</evidence>
<evidence type="ECO:0000256" key="5">
    <source>
        <dbReference type="ARBA" id="ARBA00022741"/>
    </source>
</evidence>
<dbReference type="GO" id="GO:0016020">
    <property type="term" value="C:membrane"/>
    <property type="evidence" value="ECO:0007669"/>
    <property type="project" value="InterPro"/>
</dbReference>
<evidence type="ECO:0000256" key="2">
    <source>
        <dbReference type="ARBA" id="ARBA00012438"/>
    </source>
</evidence>
<keyword evidence="10" id="KW-0812">Transmembrane</keyword>
<feature type="transmembrane region" description="Helical" evidence="10">
    <location>
        <begin position="56"/>
        <end position="82"/>
    </location>
</feature>
<dbReference type="InterPro" id="IPR036890">
    <property type="entry name" value="HATPase_C_sf"/>
</dbReference>
<evidence type="ECO:0000256" key="6">
    <source>
        <dbReference type="ARBA" id="ARBA00022777"/>
    </source>
</evidence>